<accession>A0A7A3BVJ4</accession>
<evidence type="ECO:0000259" key="2">
    <source>
        <dbReference type="PROSITE" id="PS50943"/>
    </source>
</evidence>
<evidence type="ECO:0000313" key="4">
    <source>
        <dbReference type="EMBL" id="OZP04521.1"/>
    </source>
</evidence>
<dbReference type="InterPro" id="IPR010982">
    <property type="entry name" value="Lambda_DNA-bd_dom_sf"/>
</dbReference>
<dbReference type="SUPFAM" id="SSF47413">
    <property type="entry name" value="lambda repressor-like DNA-binding domains"/>
    <property type="match status" value="1"/>
</dbReference>
<dbReference type="InterPro" id="IPR001387">
    <property type="entry name" value="Cro/C1-type_HTH"/>
</dbReference>
<organism evidence="3">
    <name type="scientific">Escherichia coli</name>
    <dbReference type="NCBI Taxonomy" id="562"/>
    <lineage>
        <taxon>Bacteria</taxon>
        <taxon>Pseudomonadati</taxon>
        <taxon>Pseudomonadota</taxon>
        <taxon>Gammaproteobacteria</taxon>
        <taxon>Enterobacterales</taxon>
        <taxon>Enterobacteriaceae</taxon>
        <taxon>Escherichia</taxon>
    </lineage>
</organism>
<dbReference type="RefSeq" id="WP_086538385.1">
    <property type="nucleotide sequence ID" value="NZ_JAEUYS010000032.1"/>
</dbReference>
<reference evidence="3" key="3">
    <citation type="submission" date="2020-04" db="EMBL/GenBank/DDBJ databases">
        <authorList>
            <consortium name="NCBI Pathogen Detection Project"/>
        </authorList>
    </citation>
    <scope>NUCLEOTIDE SEQUENCE</scope>
    <source>
        <strain evidence="3">EC00713</strain>
    </source>
</reference>
<dbReference type="AlphaFoldDB" id="A0A7A3BVJ4"/>
<dbReference type="SMART" id="SM00530">
    <property type="entry name" value="HTH_XRE"/>
    <property type="match status" value="1"/>
</dbReference>
<dbReference type="Gene3D" id="1.10.260.40">
    <property type="entry name" value="lambda repressor-like DNA-binding domains"/>
    <property type="match status" value="1"/>
</dbReference>
<evidence type="ECO:0000313" key="3">
    <source>
        <dbReference type="EMBL" id="HAI8763259.1"/>
    </source>
</evidence>
<dbReference type="GO" id="GO:0003677">
    <property type="term" value="F:DNA binding"/>
    <property type="evidence" value="ECO:0007669"/>
    <property type="project" value="InterPro"/>
</dbReference>
<proteinExistence type="predicted"/>
<dbReference type="EMBL" id="DABFST010000011">
    <property type="protein sequence ID" value="HAI8763259.1"/>
    <property type="molecule type" value="Genomic_DNA"/>
</dbReference>
<dbReference type="PROSITE" id="PS50943">
    <property type="entry name" value="HTH_CROC1"/>
    <property type="match status" value="1"/>
</dbReference>
<protein>
    <submittedName>
        <fullName evidence="3">Helix-turn-helix transcriptional regulator</fullName>
    </submittedName>
    <submittedName>
        <fullName evidence="4">XRE family transcriptional regulator</fullName>
    </submittedName>
</protein>
<evidence type="ECO:0000313" key="5">
    <source>
        <dbReference type="Proteomes" id="UP000264870"/>
    </source>
</evidence>
<reference evidence="4 5" key="1">
    <citation type="submission" date="2017-07" db="EMBL/GenBank/DDBJ databases">
        <authorList>
            <person name="Zhi S."/>
            <person name="Banting G."/>
            <person name="Neumann N."/>
        </authorList>
    </citation>
    <scope>NUCLEOTIDE SEQUENCE [LARGE SCALE GENOMIC DNA]</scope>
    <source>
        <strain evidence="4 5">WW41</strain>
    </source>
</reference>
<gene>
    <name evidence="4" type="ORF">CG702_03250</name>
    <name evidence="3" type="ORF">HJ982_001693</name>
</gene>
<evidence type="ECO:0000256" key="1">
    <source>
        <dbReference type="SAM" id="MobiDB-lite"/>
    </source>
</evidence>
<comment type="caution">
    <text evidence="3">The sequence shown here is derived from an EMBL/GenBank/DDBJ whole genome shotgun (WGS) entry which is preliminary data.</text>
</comment>
<feature type="domain" description="HTH cro/C1-type" evidence="2">
    <location>
        <begin position="9"/>
        <end position="40"/>
    </location>
</feature>
<name>A0A7A3BVJ4_ECOLX</name>
<reference evidence="3" key="2">
    <citation type="journal article" date="2018" name="Genome Biol.">
        <title>SKESA: strategic k-mer extension for scrupulous assemblies.</title>
        <authorList>
            <person name="Souvorov A."/>
            <person name="Agarwala R."/>
            <person name="Lipman D.J."/>
        </authorList>
    </citation>
    <scope>NUCLEOTIDE SEQUENCE</scope>
    <source>
        <strain evidence="3">EC00713</strain>
    </source>
</reference>
<dbReference type="CDD" id="cd00093">
    <property type="entry name" value="HTH_XRE"/>
    <property type="match status" value="1"/>
</dbReference>
<dbReference type="EMBL" id="NNAK01000005">
    <property type="protein sequence ID" value="OZP04521.1"/>
    <property type="molecule type" value="Genomic_DNA"/>
</dbReference>
<feature type="region of interest" description="Disordered" evidence="1">
    <location>
        <begin position="78"/>
        <end position="100"/>
    </location>
</feature>
<dbReference type="Proteomes" id="UP000264870">
    <property type="component" value="Unassembled WGS sequence"/>
</dbReference>
<dbReference type="Pfam" id="PF01381">
    <property type="entry name" value="HTH_3"/>
    <property type="match status" value="1"/>
</dbReference>
<sequence>MSIDYSQKLTELRKAEGLTQRQFSELTGVSLGTIKNYESGHGIGGIATVENVINIQQFQKYTLWLMTGNTAPEAGQIAPALSLDGPEDAATSRRSARKTG</sequence>